<evidence type="ECO:0000256" key="1">
    <source>
        <dbReference type="ARBA" id="ARBA00002077"/>
    </source>
</evidence>
<evidence type="ECO:0000256" key="6">
    <source>
        <dbReference type="ARBA" id="ARBA00022729"/>
    </source>
</evidence>
<keyword evidence="8" id="KW-0256">Endoplasmic reticulum</keyword>
<dbReference type="FunFam" id="3.30.30.30:FF:000007">
    <property type="entry name" value="Heat shock 70 kDa protein 13"/>
    <property type="match status" value="1"/>
</dbReference>
<evidence type="ECO:0000256" key="2">
    <source>
        <dbReference type="ARBA" id="ARBA00004144"/>
    </source>
</evidence>
<evidence type="ECO:0000256" key="12">
    <source>
        <dbReference type="SAM" id="SignalP"/>
    </source>
</evidence>
<dbReference type="Gene3D" id="3.90.640.10">
    <property type="entry name" value="Actin, Chain A, domain 4"/>
    <property type="match status" value="1"/>
</dbReference>
<dbReference type="GO" id="GO:0005524">
    <property type="term" value="F:ATP binding"/>
    <property type="evidence" value="ECO:0007669"/>
    <property type="project" value="UniProtKB-KW"/>
</dbReference>
<dbReference type="InterPro" id="IPR018181">
    <property type="entry name" value="Heat_shock_70_CS"/>
</dbReference>
<evidence type="ECO:0000256" key="8">
    <source>
        <dbReference type="ARBA" id="ARBA00022824"/>
    </source>
</evidence>
<dbReference type="Gene3D" id="3.30.30.30">
    <property type="match status" value="1"/>
</dbReference>
<dbReference type="InterPro" id="IPR042048">
    <property type="entry name" value="HSPA13"/>
</dbReference>
<comment type="subunit">
    <text evidence="4">Binds UBQLN2.</text>
</comment>
<dbReference type="InterPro" id="IPR043129">
    <property type="entry name" value="ATPase_NBD"/>
</dbReference>
<feature type="signal peptide" evidence="12">
    <location>
        <begin position="1"/>
        <end position="22"/>
    </location>
</feature>
<keyword evidence="9" id="KW-0067">ATP-binding</keyword>
<dbReference type="Gene3D" id="3.30.420.40">
    <property type="match status" value="2"/>
</dbReference>
<dbReference type="PANTHER" id="PTHR19375">
    <property type="entry name" value="HEAT SHOCK PROTEIN 70KDA"/>
    <property type="match status" value="1"/>
</dbReference>
<comment type="subcellular location">
    <subcellularLocation>
        <location evidence="2">Microsome</location>
    </subcellularLocation>
</comment>
<dbReference type="FunFam" id="3.90.640.10:FF:000003">
    <property type="entry name" value="Molecular chaperone DnaK"/>
    <property type="match status" value="1"/>
</dbReference>
<comment type="caution">
    <text evidence="13">The sequence shown here is derived from an EMBL/GenBank/DDBJ whole genome shotgun (WGS) entry which is preliminary data.</text>
</comment>
<feature type="chain" id="PRO_5044832804" description="Heat shock 70 kDa protein 13" evidence="12">
    <location>
        <begin position="23"/>
        <end position="440"/>
    </location>
</feature>
<keyword evidence="14" id="KW-1185">Reference proteome</keyword>
<keyword evidence="7" id="KW-0547">Nucleotide-binding</keyword>
<evidence type="ECO:0000256" key="9">
    <source>
        <dbReference type="ARBA" id="ARBA00022840"/>
    </source>
</evidence>
<evidence type="ECO:0000313" key="13">
    <source>
        <dbReference type="EMBL" id="KAK7486221.1"/>
    </source>
</evidence>
<dbReference type="Proteomes" id="UP001519460">
    <property type="component" value="Unassembled WGS sequence"/>
</dbReference>
<reference evidence="13 14" key="1">
    <citation type="journal article" date="2023" name="Sci. Data">
        <title>Genome assembly of the Korean intertidal mud-creeper Batillaria attramentaria.</title>
        <authorList>
            <person name="Patra A.K."/>
            <person name="Ho P.T."/>
            <person name="Jun S."/>
            <person name="Lee S.J."/>
            <person name="Kim Y."/>
            <person name="Won Y.J."/>
        </authorList>
    </citation>
    <scope>NUCLEOTIDE SEQUENCE [LARGE SCALE GENOMIC DNA]</scope>
    <source>
        <strain evidence="13">Wonlab-2016</strain>
    </source>
</reference>
<keyword evidence="10" id="KW-0492">Microsome</keyword>
<dbReference type="SUPFAM" id="SSF53067">
    <property type="entry name" value="Actin-like ATPase domain"/>
    <property type="match status" value="2"/>
</dbReference>
<sequence>MSSTFVFLGGALLALLVAGYLGQMYMPPPKPKIVGIDLGTTYSCVGVYHAVTGIIEILEVEDGHQCIPSVVAFSDTGVMVGYKAVAQAEHNHKNTLYDAKRFIGKKFSKEELEDAQKQYAFKLEADEYGMIRYVVTVNKTERRVSPEEVGSVIVSTLRSAAQQNLSAPVNKVVMSVPAEFDDMQRNYTKKTASIAGSGELRDVDGMEVLRVINEPTAAALAYGLHKKTGLQNVMVVDLGGGTLDVSLLNVQGGMFLTQAMAGNNHLGGQDFNQRLLQHMLGVVKETFGKPLTDKADIQALRLQVEDAKLNLTHHLQTKIIVPLTSLGGKVLQHSISRTLFEDLNYDLFKKALQPIDRVLEATELSRDQVDEVVLVGGSTRIPKVRELIRDYFGKKPNTAVDPELAVASGVSVQAGIIGGMWPLTVSAVELPTRVRKIHVH</sequence>
<evidence type="ECO:0000256" key="5">
    <source>
        <dbReference type="ARBA" id="ARBA00018765"/>
    </source>
</evidence>
<dbReference type="CDD" id="cd10237">
    <property type="entry name" value="ASKHA_NBD_HSP70_HSPA13"/>
    <property type="match status" value="1"/>
</dbReference>
<gene>
    <name evidence="13" type="ORF">BaRGS_00022544</name>
</gene>
<dbReference type="InterPro" id="IPR013126">
    <property type="entry name" value="Hsp_70_fam"/>
</dbReference>
<evidence type="ECO:0000313" key="14">
    <source>
        <dbReference type="Proteomes" id="UP001519460"/>
    </source>
</evidence>
<comment type="similarity">
    <text evidence="3">Belongs to the heat shock protein 70 family.</text>
</comment>
<evidence type="ECO:0000256" key="7">
    <source>
        <dbReference type="ARBA" id="ARBA00022741"/>
    </source>
</evidence>
<dbReference type="AlphaFoldDB" id="A0ABD0KG85"/>
<proteinExistence type="inferred from homology"/>
<evidence type="ECO:0000256" key="11">
    <source>
        <dbReference type="ARBA" id="ARBA00031426"/>
    </source>
</evidence>
<dbReference type="Pfam" id="PF00012">
    <property type="entry name" value="HSP70"/>
    <property type="match status" value="1"/>
</dbReference>
<dbReference type="PROSITE" id="PS00329">
    <property type="entry name" value="HSP70_2"/>
    <property type="match status" value="1"/>
</dbReference>
<evidence type="ECO:0000256" key="10">
    <source>
        <dbReference type="ARBA" id="ARBA00022848"/>
    </source>
</evidence>
<keyword evidence="6 12" id="KW-0732">Signal</keyword>
<protein>
    <recommendedName>
        <fullName evidence="5">Heat shock 70 kDa protein 13</fullName>
    </recommendedName>
    <alternativeName>
        <fullName evidence="11">Stress-70 protein chaperone microsome-associated 60 kDa protein</fullName>
    </alternativeName>
</protein>
<accession>A0ABD0KG85</accession>
<dbReference type="PROSITE" id="PS00297">
    <property type="entry name" value="HSP70_1"/>
    <property type="match status" value="1"/>
</dbReference>
<organism evidence="13 14">
    <name type="scientific">Batillaria attramentaria</name>
    <dbReference type="NCBI Taxonomy" id="370345"/>
    <lineage>
        <taxon>Eukaryota</taxon>
        <taxon>Metazoa</taxon>
        <taxon>Spiralia</taxon>
        <taxon>Lophotrochozoa</taxon>
        <taxon>Mollusca</taxon>
        <taxon>Gastropoda</taxon>
        <taxon>Caenogastropoda</taxon>
        <taxon>Sorbeoconcha</taxon>
        <taxon>Cerithioidea</taxon>
        <taxon>Batillariidae</taxon>
        <taxon>Batillaria</taxon>
    </lineage>
</organism>
<dbReference type="EMBL" id="JACVVK020000182">
    <property type="protein sequence ID" value="KAK7486221.1"/>
    <property type="molecule type" value="Genomic_DNA"/>
</dbReference>
<evidence type="ECO:0000256" key="3">
    <source>
        <dbReference type="ARBA" id="ARBA00007381"/>
    </source>
</evidence>
<name>A0ABD0KG85_9CAEN</name>
<evidence type="ECO:0000256" key="4">
    <source>
        <dbReference type="ARBA" id="ARBA00011671"/>
    </source>
</evidence>
<comment type="function">
    <text evidence="1">Has peptide-independent ATPase activity.</text>
</comment>
<dbReference type="PRINTS" id="PR00301">
    <property type="entry name" value="HEATSHOCK70"/>
</dbReference>
<dbReference type="PROSITE" id="PS01036">
    <property type="entry name" value="HSP70_3"/>
    <property type="match status" value="1"/>
</dbReference>